<dbReference type="Proteomes" id="UP000626026">
    <property type="component" value="Unassembled WGS sequence"/>
</dbReference>
<name>A0ABR7RMV7_9PROT</name>
<dbReference type="Gene3D" id="1.20.1250.20">
    <property type="entry name" value="MFS general substrate transporter like domains"/>
    <property type="match status" value="1"/>
</dbReference>
<feature type="transmembrane region" description="Helical" evidence="6">
    <location>
        <begin position="351"/>
        <end position="368"/>
    </location>
</feature>
<evidence type="ECO:0000256" key="3">
    <source>
        <dbReference type="ARBA" id="ARBA00022692"/>
    </source>
</evidence>
<accession>A0ABR7RMV7</accession>
<dbReference type="InterPro" id="IPR011701">
    <property type="entry name" value="MFS"/>
</dbReference>
<organism evidence="7 8">
    <name type="scientific">Teichococcus aerophilus</name>
    <dbReference type="NCBI Taxonomy" id="1224513"/>
    <lineage>
        <taxon>Bacteria</taxon>
        <taxon>Pseudomonadati</taxon>
        <taxon>Pseudomonadota</taxon>
        <taxon>Alphaproteobacteria</taxon>
        <taxon>Acetobacterales</taxon>
        <taxon>Roseomonadaceae</taxon>
        <taxon>Roseomonas</taxon>
    </lineage>
</organism>
<proteinExistence type="predicted"/>
<feature type="transmembrane region" description="Helical" evidence="6">
    <location>
        <begin position="380"/>
        <end position="403"/>
    </location>
</feature>
<feature type="transmembrane region" description="Helical" evidence="6">
    <location>
        <begin position="185"/>
        <end position="204"/>
    </location>
</feature>
<keyword evidence="2" id="KW-0813">Transport</keyword>
<feature type="transmembrane region" description="Helical" evidence="6">
    <location>
        <begin position="290"/>
        <end position="312"/>
    </location>
</feature>
<dbReference type="PANTHER" id="PTHR42718">
    <property type="entry name" value="MAJOR FACILITATOR SUPERFAMILY MULTIDRUG TRANSPORTER MFSC"/>
    <property type="match status" value="1"/>
</dbReference>
<feature type="transmembrane region" description="Helical" evidence="6">
    <location>
        <begin position="225"/>
        <end position="244"/>
    </location>
</feature>
<dbReference type="Pfam" id="PF07690">
    <property type="entry name" value="MFS_1"/>
    <property type="match status" value="1"/>
</dbReference>
<evidence type="ECO:0000256" key="5">
    <source>
        <dbReference type="ARBA" id="ARBA00023136"/>
    </source>
</evidence>
<feature type="transmembrane region" description="Helical" evidence="6">
    <location>
        <begin position="96"/>
        <end position="115"/>
    </location>
</feature>
<reference evidence="7 8" key="1">
    <citation type="journal article" date="2013" name="Int. J. Syst. Evol. Microbiol.">
        <title>Roseomonas aerophila sp. nov., isolated from air.</title>
        <authorList>
            <person name="Kim S.J."/>
            <person name="Weon H.Y."/>
            <person name="Ahn J.H."/>
            <person name="Hong S.B."/>
            <person name="Seok S.J."/>
            <person name="Whang K.S."/>
            <person name="Kwon S.W."/>
        </authorList>
    </citation>
    <scope>NUCLEOTIDE SEQUENCE [LARGE SCALE GENOMIC DNA]</scope>
    <source>
        <strain evidence="7 8">NBRC 108923</strain>
    </source>
</reference>
<gene>
    <name evidence="7" type="ORF">IBL26_12350</name>
</gene>
<evidence type="ECO:0000256" key="2">
    <source>
        <dbReference type="ARBA" id="ARBA00022448"/>
    </source>
</evidence>
<feature type="transmembrane region" description="Helical" evidence="6">
    <location>
        <begin position="324"/>
        <end position="344"/>
    </location>
</feature>
<evidence type="ECO:0000256" key="4">
    <source>
        <dbReference type="ARBA" id="ARBA00022989"/>
    </source>
</evidence>
<comment type="subcellular location">
    <subcellularLocation>
        <location evidence="1">Membrane</location>
        <topology evidence="1">Multi-pass membrane protein</topology>
    </subcellularLocation>
</comment>
<dbReference type="RefSeq" id="WP_187784795.1">
    <property type="nucleotide sequence ID" value="NZ_JACTVA010000020.1"/>
</dbReference>
<comment type="caution">
    <text evidence="7">The sequence shown here is derived from an EMBL/GenBank/DDBJ whole genome shotgun (WGS) entry which is preliminary data.</text>
</comment>
<evidence type="ECO:0000313" key="8">
    <source>
        <dbReference type="Proteomes" id="UP000626026"/>
    </source>
</evidence>
<dbReference type="PANTHER" id="PTHR42718:SF9">
    <property type="entry name" value="MAJOR FACILITATOR SUPERFAMILY MULTIDRUG TRANSPORTER MFSC"/>
    <property type="match status" value="1"/>
</dbReference>
<feature type="transmembrane region" description="Helical" evidence="6">
    <location>
        <begin position="250"/>
        <end position="270"/>
    </location>
</feature>
<keyword evidence="8" id="KW-1185">Reference proteome</keyword>
<feature type="transmembrane region" description="Helical" evidence="6">
    <location>
        <begin position="68"/>
        <end position="84"/>
    </location>
</feature>
<dbReference type="EMBL" id="JACTVA010000020">
    <property type="protein sequence ID" value="MBC9207626.1"/>
    <property type="molecule type" value="Genomic_DNA"/>
</dbReference>
<evidence type="ECO:0000256" key="1">
    <source>
        <dbReference type="ARBA" id="ARBA00004141"/>
    </source>
</evidence>
<feature type="transmembrane region" description="Helical" evidence="6">
    <location>
        <begin position="415"/>
        <end position="439"/>
    </location>
</feature>
<keyword evidence="3 6" id="KW-0812">Transmembrane</keyword>
<feature type="transmembrane region" description="Helical" evidence="6">
    <location>
        <begin position="121"/>
        <end position="142"/>
    </location>
</feature>
<protein>
    <submittedName>
        <fullName evidence="7">MFS transporter</fullName>
    </submittedName>
</protein>
<keyword evidence="4 6" id="KW-1133">Transmembrane helix</keyword>
<feature type="transmembrane region" description="Helical" evidence="6">
    <location>
        <begin position="506"/>
        <end position="530"/>
    </location>
</feature>
<sequence length="543" mass="58228">MSGAETPAPAPPAAPAPAPDTVPLPRMLACIAASVLLWLTQGLGMNLIAVNTQQIQGALGATLNESTWLVAAYMAPNVSLTILLTKVRTQFGLRRFAEISIAIFVAVSLLHLFVFDLHSAVVVRFFAGAAASPMSTLAFLYMLDAFPPARKMSWGLSMALACSSATPMVARLLSPGLLDIGLWHGLYLLEVGLALVALCVVYLLPLTPVPRAKVLHWLDFISYPLVALGFGLLAVVLALGRYYWWFEAPWIGACLAIAALAIGLAAAIELNRQTPLMNIQWLTSPEIVHFTLILLAFRIVLAEQTAGAIGLFQTLGLMNEQSRLLYLAILAATFLGGVVCALLTRPERVNTLHAVALVFIAAGAWMDGHATNLTRPGDMYLSQSLIAFGGALFLPPALLVGLTKTMRQGPAYMTSFLLVFLFTQSIGGLMGSAFFGTFVTLREKFHSSQIVEHITLTNPVVAERVHQLSAAYGRVLTDGQLLSAEGLALLAQQATREANILAYNDAFLLIAALAVAALAFILLHSGYGWWRARFSARHPATAA</sequence>
<dbReference type="InterPro" id="IPR036259">
    <property type="entry name" value="MFS_trans_sf"/>
</dbReference>
<evidence type="ECO:0000313" key="7">
    <source>
        <dbReference type="EMBL" id="MBC9207626.1"/>
    </source>
</evidence>
<dbReference type="SUPFAM" id="SSF103473">
    <property type="entry name" value="MFS general substrate transporter"/>
    <property type="match status" value="1"/>
</dbReference>
<feature type="transmembrane region" description="Helical" evidence="6">
    <location>
        <begin position="27"/>
        <end position="48"/>
    </location>
</feature>
<evidence type="ECO:0000256" key="6">
    <source>
        <dbReference type="SAM" id="Phobius"/>
    </source>
</evidence>
<keyword evidence="5 6" id="KW-0472">Membrane</keyword>